<dbReference type="AlphaFoldDB" id="A0A383AI93"/>
<proteinExistence type="predicted"/>
<gene>
    <name evidence="1" type="ORF">METZ01_LOCUS460123</name>
</gene>
<organism evidence="1">
    <name type="scientific">marine metagenome</name>
    <dbReference type="NCBI Taxonomy" id="408172"/>
    <lineage>
        <taxon>unclassified sequences</taxon>
        <taxon>metagenomes</taxon>
        <taxon>ecological metagenomes</taxon>
    </lineage>
</organism>
<protein>
    <submittedName>
        <fullName evidence="1">Uncharacterized protein</fullName>
    </submittedName>
</protein>
<sequence>MSLKFYPYKSVFGFVALWGLTCGTTAIGADTTVRKTPVVQAVSKILPSVVNIRTETVVEVRDPFAELF</sequence>
<dbReference type="EMBL" id="UINC01192233">
    <property type="protein sequence ID" value="SVE07269.1"/>
    <property type="molecule type" value="Genomic_DNA"/>
</dbReference>
<name>A0A383AI93_9ZZZZ</name>
<accession>A0A383AI93</accession>
<reference evidence="1" key="1">
    <citation type="submission" date="2018-05" db="EMBL/GenBank/DDBJ databases">
        <authorList>
            <person name="Lanie J.A."/>
            <person name="Ng W.-L."/>
            <person name="Kazmierczak K.M."/>
            <person name="Andrzejewski T.M."/>
            <person name="Davidsen T.M."/>
            <person name="Wayne K.J."/>
            <person name="Tettelin H."/>
            <person name="Glass J.I."/>
            <person name="Rusch D."/>
            <person name="Podicherti R."/>
            <person name="Tsui H.-C.T."/>
            <person name="Winkler M.E."/>
        </authorList>
    </citation>
    <scope>NUCLEOTIDE SEQUENCE</scope>
</reference>
<feature type="non-terminal residue" evidence="1">
    <location>
        <position position="68"/>
    </location>
</feature>
<evidence type="ECO:0000313" key="1">
    <source>
        <dbReference type="EMBL" id="SVE07269.1"/>
    </source>
</evidence>